<dbReference type="InterPro" id="IPR025623">
    <property type="entry name" value="YusW"/>
</dbReference>
<dbReference type="RefSeq" id="WP_134268511.1">
    <property type="nucleotide sequence ID" value="NZ_CP038012.1"/>
</dbReference>
<feature type="signal peptide" evidence="2">
    <location>
        <begin position="1"/>
        <end position="19"/>
    </location>
</feature>
<proteinExistence type="predicted"/>
<dbReference type="Pfam" id="PF14039">
    <property type="entry name" value="YusW"/>
    <property type="match status" value="1"/>
</dbReference>
<dbReference type="EMBL" id="UGYZ01000002">
    <property type="protein sequence ID" value="SUI98923.1"/>
    <property type="molecule type" value="Genomic_DNA"/>
</dbReference>
<feature type="chain" id="PRO_5039633845" description="YusW-like protein" evidence="2">
    <location>
        <begin position="20"/>
        <end position="153"/>
    </location>
</feature>
<sequence>MRKWSFLSLILVISVLVMGACGKKPADDTQNDPALTTELENEGGSIESGDGFGFTIFDLEIDINGEDAIDVSYDVTEQADADYTNRLNEIDVEGAKAMDVLDILFKEIRLTKDTPEDQAMNEILKFFEIDDYSKFELNVHFDEGTELRIHQTK</sequence>
<evidence type="ECO:0008006" key="5">
    <source>
        <dbReference type="Google" id="ProtNLM"/>
    </source>
</evidence>
<dbReference type="OrthoDB" id="2452750at2"/>
<name>A0A380BD47_SPOPA</name>
<feature type="region of interest" description="Disordered" evidence="1">
    <location>
        <begin position="24"/>
        <end position="47"/>
    </location>
</feature>
<keyword evidence="2" id="KW-0732">Signal</keyword>
<evidence type="ECO:0000256" key="2">
    <source>
        <dbReference type="SAM" id="SignalP"/>
    </source>
</evidence>
<protein>
    <recommendedName>
        <fullName evidence="5">YusW-like protein</fullName>
    </recommendedName>
</protein>
<keyword evidence="4" id="KW-1185">Reference proteome</keyword>
<gene>
    <name evidence="3" type="ORF">NCTC4822_00350</name>
</gene>
<evidence type="ECO:0000313" key="4">
    <source>
        <dbReference type="Proteomes" id="UP000254519"/>
    </source>
</evidence>
<evidence type="ECO:0000256" key="1">
    <source>
        <dbReference type="SAM" id="MobiDB-lite"/>
    </source>
</evidence>
<accession>A0A380BD47</accession>
<organism evidence="3 4">
    <name type="scientific">Sporosarcina pasteurii</name>
    <name type="common">Bacillus pasteurii</name>
    <dbReference type="NCBI Taxonomy" id="1474"/>
    <lineage>
        <taxon>Bacteria</taxon>
        <taxon>Bacillati</taxon>
        <taxon>Bacillota</taxon>
        <taxon>Bacilli</taxon>
        <taxon>Bacillales</taxon>
        <taxon>Caryophanaceae</taxon>
        <taxon>Sporosarcina</taxon>
    </lineage>
</organism>
<reference evidence="3 4" key="1">
    <citation type="submission" date="2018-06" db="EMBL/GenBank/DDBJ databases">
        <authorList>
            <consortium name="Pathogen Informatics"/>
            <person name="Doyle S."/>
        </authorList>
    </citation>
    <scope>NUCLEOTIDE SEQUENCE [LARGE SCALE GENOMIC DNA]</scope>
    <source>
        <strain evidence="4">ATCC 11859 / DSM 33 / NCIB 8841 / NCTC 4822</strain>
    </source>
</reference>
<evidence type="ECO:0000313" key="3">
    <source>
        <dbReference type="EMBL" id="SUI98923.1"/>
    </source>
</evidence>
<dbReference type="PROSITE" id="PS51257">
    <property type="entry name" value="PROKAR_LIPOPROTEIN"/>
    <property type="match status" value="1"/>
</dbReference>
<dbReference type="AlphaFoldDB" id="A0A380BD47"/>
<dbReference type="Proteomes" id="UP000254519">
    <property type="component" value="Unassembled WGS sequence"/>
</dbReference>